<keyword evidence="1" id="KW-0472">Membrane</keyword>
<keyword evidence="3" id="KW-1185">Reference proteome</keyword>
<dbReference type="EMBL" id="FNQP01000005">
    <property type="protein sequence ID" value="SEA24947.1"/>
    <property type="molecule type" value="Genomic_DNA"/>
</dbReference>
<feature type="transmembrane region" description="Helical" evidence="1">
    <location>
        <begin position="1343"/>
        <end position="1365"/>
    </location>
</feature>
<keyword evidence="1" id="KW-0812">Transmembrane</keyword>
<dbReference type="OrthoDB" id="516973at2"/>
<evidence type="ECO:0000256" key="1">
    <source>
        <dbReference type="SAM" id="Phobius"/>
    </source>
</evidence>
<organism evidence="2 3">
    <name type="scientific">Thiothrix caldifontis</name>
    <dbReference type="NCBI Taxonomy" id="525918"/>
    <lineage>
        <taxon>Bacteria</taxon>
        <taxon>Pseudomonadati</taxon>
        <taxon>Pseudomonadota</taxon>
        <taxon>Gammaproteobacteria</taxon>
        <taxon>Thiotrichales</taxon>
        <taxon>Thiotrichaceae</taxon>
        <taxon>Thiothrix</taxon>
    </lineage>
</organism>
<sequence length="1431" mass="157073">MSDHAFRMDSIASQWSVSVERQGHFLVSRQTDGSLKEWKVLHPLRYITPLPERPKIIKFGAIELRQYRRRLLFFKGDQLLWDIDTGRFAGTPTLTVSNDGKVIQLENARFPGTLIPANLTLAISEEAGRWRMWLSFLWGGFQAEVDLERWLSYQEVAASNLLLAGMVCAVGAGGVSVVDNNEATFSPAWVFSLQGAATFVGLGTHLEAETLTLGLLPPQVLPLDKGTDGHMTLLSLGNAYEIPWFNLSLQGIGQASWRTRSSDPVYSALQVTAWEPAPPRDVAVEPTFADAGRIVAAISQYEPAPTLELQAGGGLKGENAEPWAIPLLRPGYFAVYHRDGKVLEHTMLATLRTDEQWLHSNHVSLRLGEPRYPLLSLSWDDSRTRCGHPALLLNKEYGLRYQLQFSMVRADNLTAEPMGYPASANAIVALGSHEPTLTEQDIALVRLTGAEPAKIVFPSNWSAKFQRHQDLLWLEFHFSRIRLVAQGTDLPRLERLQLAPIQQPIVVIKFPPQSIAEACSRENADGMDDSQSLPLASVAAEPSRLAWRLTRNCTLNAQLLLGWLTDPNSHGVALVSLSPSLAASALAPPTLLEPPTAQETAIEAPVRLFLSPDQNGIWEGSRTPIEHTHQTELWHVRLRDKRGVTPVVKAIWAEDYPDHSVELPLTCAALNKVDRHDIVEKSTKDLPINSNKLMLSSLGAWLDLKGEWKEGLNTCDPNDSNLESWHHIATLGRDHFVKIVRRGYLFPFGHKAAYIKITERKFINKPMGYREARLIQRTFIVVRERKRSFPLPLMVPAPNSPPAPHAEQLRRSFPFEQVEILIEQTPWIDPPGDEKLFWPTLSNSDYRFPIRATDREGQTVEFMAPLCFVGSCPAKSAVNAIIGAFNQDKKRNSYALLNQTLAFAPGSSKLEVSHLTVSAAYAGDMPVTGDTDPKRSFNPSMAYLNSGKLAFTPASVVLPVLRQLGGVTAPQPFCYAAAYSEYGFGGNNKGELFFRADAAFDLAFGKDNKPDKIGALATPNIKIGGISRKIGPVGINEAVSNSLETIRVGTFDPASYFSDVLKAKLLGGVKLKDILKTTVGDLGTAPQWVTSQEGQDTVYRLQWNTLLQEKGIFIHNLPDPPALGECRLDLVVENRVKSGSDISSKMTAELQHFGISLAGVLIINFEKFIYQVVPGSKPLIHLALKEKGGITFGGALEFINKIEECLSSSLGHFTDPPYINVNTDGITAGYSLPIPNIAVGAFALQNLALSAGITLPFTGEAMRARFALSERHAPFMVTVSLFAGEGFVALAVGPDGIETVEVSLGFGGSIQLNLGVASGGVSIMGGIYIEYSDKDKASLLSGYLRINGAMEVLGIACVSVSYYLALNYETNRKVAWGEASASLKVEVAFFSKSVTVSVRREFARGSEDLSFAALMSPQDWSSYQQAFCEEL</sequence>
<evidence type="ECO:0000313" key="3">
    <source>
        <dbReference type="Proteomes" id="UP000199397"/>
    </source>
</evidence>
<name>A0A1H3ZMR5_9GAMM</name>
<feature type="transmembrane region" description="Helical" evidence="1">
    <location>
        <begin position="1273"/>
        <end position="1292"/>
    </location>
</feature>
<accession>A0A1H3ZMR5</accession>
<evidence type="ECO:0000313" key="2">
    <source>
        <dbReference type="EMBL" id="SEA24947.1"/>
    </source>
</evidence>
<gene>
    <name evidence="2" type="ORF">SAMN05660964_01235</name>
</gene>
<dbReference type="Proteomes" id="UP000199397">
    <property type="component" value="Unassembled WGS sequence"/>
</dbReference>
<proteinExistence type="predicted"/>
<protein>
    <submittedName>
        <fullName evidence="2">Uncharacterized protein</fullName>
    </submittedName>
</protein>
<dbReference type="STRING" id="525918.SAMN05660964_01235"/>
<reference evidence="2 3" key="1">
    <citation type="submission" date="2016-10" db="EMBL/GenBank/DDBJ databases">
        <authorList>
            <person name="de Groot N.N."/>
        </authorList>
    </citation>
    <scope>NUCLEOTIDE SEQUENCE [LARGE SCALE GENOMIC DNA]</scope>
    <source>
        <strain evidence="2 3">DSM 21228</strain>
    </source>
</reference>
<feature type="transmembrane region" description="Helical" evidence="1">
    <location>
        <begin position="1312"/>
        <end position="1331"/>
    </location>
</feature>
<dbReference type="RefSeq" id="WP_139282128.1">
    <property type="nucleotide sequence ID" value="NZ_FNQP01000005.1"/>
</dbReference>
<keyword evidence="1" id="KW-1133">Transmembrane helix</keyword>